<dbReference type="GO" id="GO:0016740">
    <property type="term" value="F:transferase activity"/>
    <property type="evidence" value="ECO:0007669"/>
    <property type="project" value="UniProtKB-KW"/>
</dbReference>
<keyword evidence="2" id="KW-1185">Reference proteome</keyword>
<comment type="caution">
    <text evidence="1">The sequence shown here is derived from an EMBL/GenBank/DDBJ whole genome shotgun (WGS) entry which is preliminary data.</text>
</comment>
<gene>
    <name evidence="1" type="ORF">OBRU01_17158</name>
</gene>
<evidence type="ECO:0000313" key="2">
    <source>
        <dbReference type="Proteomes" id="UP000037510"/>
    </source>
</evidence>
<keyword evidence="1" id="KW-0808">Transferase</keyword>
<dbReference type="Proteomes" id="UP000037510">
    <property type="component" value="Unassembled WGS sequence"/>
</dbReference>
<accession>A0A0L7L177</accession>
<sequence>MDHALMLFFMNHMAVTSVEHENVQKFLGDPTQHFDLVIAEWILAGIYQAPLIYFSTVEPHWMILSLVDEYLNPSYNGWVVPEVPPFTSGQRVWELLSTIKVAAVRDTYVDNIRKIPN</sequence>
<proteinExistence type="predicted"/>
<reference evidence="1 2" key="1">
    <citation type="journal article" date="2015" name="Genome Biol. Evol.">
        <title>The genome of winter moth (Operophtera brumata) provides a genomic perspective on sexual dimorphism and phenology.</title>
        <authorList>
            <person name="Derks M.F."/>
            <person name="Smit S."/>
            <person name="Salis L."/>
            <person name="Schijlen E."/>
            <person name="Bossers A."/>
            <person name="Mateman C."/>
            <person name="Pijl A.S."/>
            <person name="de Ridder D."/>
            <person name="Groenen M.A."/>
            <person name="Visser M.E."/>
            <person name="Megens H.J."/>
        </authorList>
    </citation>
    <scope>NUCLEOTIDE SEQUENCE [LARGE SCALE GENOMIC DNA]</scope>
    <source>
        <strain evidence="1">WM2013NL</strain>
        <tissue evidence="1">Head and thorax</tissue>
    </source>
</reference>
<organism evidence="1 2">
    <name type="scientific">Operophtera brumata</name>
    <name type="common">Winter moth</name>
    <name type="synonym">Phalaena brumata</name>
    <dbReference type="NCBI Taxonomy" id="104452"/>
    <lineage>
        <taxon>Eukaryota</taxon>
        <taxon>Metazoa</taxon>
        <taxon>Ecdysozoa</taxon>
        <taxon>Arthropoda</taxon>
        <taxon>Hexapoda</taxon>
        <taxon>Insecta</taxon>
        <taxon>Pterygota</taxon>
        <taxon>Neoptera</taxon>
        <taxon>Endopterygota</taxon>
        <taxon>Lepidoptera</taxon>
        <taxon>Glossata</taxon>
        <taxon>Ditrysia</taxon>
        <taxon>Geometroidea</taxon>
        <taxon>Geometridae</taxon>
        <taxon>Larentiinae</taxon>
        <taxon>Operophtera</taxon>
    </lineage>
</organism>
<protein>
    <submittedName>
        <fullName evidence="1">UDP-glycosyltransferase UGT40K1</fullName>
    </submittedName>
</protein>
<dbReference type="EMBL" id="JTDY01003683">
    <property type="protein sequence ID" value="KOB69155.1"/>
    <property type="molecule type" value="Genomic_DNA"/>
</dbReference>
<evidence type="ECO:0000313" key="1">
    <source>
        <dbReference type="EMBL" id="KOB69155.1"/>
    </source>
</evidence>
<dbReference type="AlphaFoldDB" id="A0A0L7L177"/>
<name>A0A0L7L177_OPEBR</name>